<keyword evidence="11" id="KW-1185">Reference proteome</keyword>
<dbReference type="PANTHER" id="PTHR47958">
    <property type="entry name" value="ATP-DEPENDENT RNA HELICASE DBP3"/>
    <property type="match status" value="1"/>
</dbReference>
<dbReference type="GeneID" id="80923181"/>
<dbReference type="GO" id="GO:0003724">
    <property type="term" value="F:RNA helicase activity"/>
    <property type="evidence" value="ECO:0007669"/>
    <property type="project" value="UniProtKB-EC"/>
</dbReference>
<dbReference type="Proteomes" id="UP001162087">
    <property type="component" value="Chromosome 4"/>
</dbReference>
<keyword evidence="4 6" id="KW-0347">Helicase</keyword>
<feature type="region of interest" description="Disordered" evidence="7">
    <location>
        <begin position="30"/>
        <end position="50"/>
    </location>
</feature>
<evidence type="ECO:0000256" key="5">
    <source>
        <dbReference type="ARBA" id="ARBA00022840"/>
    </source>
</evidence>
<protein>
    <recommendedName>
        <fullName evidence="1">RNA helicase</fullName>
        <ecNumber evidence="1">3.6.4.13</ecNumber>
    </recommendedName>
</protein>
<dbReference type="GO" id="GO:0016787">
    <property type="term" value="F:hydrolase activity"/>
    <property type="evidence" value="ECO:0007669"/>
    <property type="project" value="UniProtKB-KW"/>
</dbReference>
<evidence type="ECO:0000256" key="3">
    <source>
        <dbReference type="ARBA" id="ARBA00022801"/>
    </source>
</evidence>
<gene>
    <name evidence="10" type="primary">SKDI04G4580</name>
    <name evidence="10" type="ORF">SKDI_04G4580</name>
</gene>
<dbReference type="GO" id="GO:0003676">
    <property type="term" value="F:nucleic acid binding"/>
    <property type="evidence" value="ECO:0007669"/>
    <property type="project" value="InterPro"/>
</dbReference>
<evidence type="ECO:0000259" key="9">
    <source>
        <dbReference type="PROSITE" id="PS51194"/>
    </source>
</evidence>
<evidence type="ECO:0000259" key="8">
    <source>
        <dbReference type="PROSITE" id="PS51192"/>
    </source>
</evidence>
<dbReference type="InterPro" id="IPR014001">
    <property type="entry name" value="Helicase_ATP-bd"/>
</dbReference>
<evidence type="ECO:0000256" key="4">
    <source>
        <dbReference type="ARBA" id="ARBA00022806"/>
    </source>
</evidence>
<evidence type="ECO:0000313" key="10">
    <source>
        <dbReference type="EMBL" id="CAI4058628.1"/>
    </source>
</evidence>
<feature type="compositionally biased region" description="Basic and acidic residues" evidence="7">
    <location>
        <begin position="89"/>
        <end position="101"/>
    </location>
</feature>
<keyword evidence="2 6" id="KW-0547">Nucleotide-binding</keyword>
<dbReference type="GO" id="GO:0010467">
    <property type="term" value="P:gene expression"/>
    <property type="evidence" value="ECO:0007669"/>
    <property type="project" value="UniProtKB-ARBA"/>
</dbReference>
<organism evidence="10 11">
    <name type="scientific">Saccharomyces kudriavzevii (strain ATCC MYA-4449 / AS 2.2408 / CBS 8840 / NBRC 1802 / NCYC 2889)</name>
    <name type="common">Yeast</name>
    <dbReference type="NCBI Taxonomy" id="226230"/>
    <lineage>
        <taxon>Eukaryota</taxon>
        <taxon>Fungi</taxon>
        <taxon>Dikarya</taxon>
        <taxon>Ascomycota</taxon>
        <taxon>Saccharomycotina</taxon>
        <taxon>Saccharomycetes</taxon>
        <taxon>Saccharomycetales</taxon>
        <taxon>Saccharomycetaceae</taxon>
        <taxon>Saccharomyces</taxon>
    </lineage>
</organism>
<sequence>MPDIETVQEAEEASYRYMARPVDVSQLIAGMNKKNGPDKDTLGKIKKPKFLSKQERLKQEDLKENKEELKLKKKILPVKVEQENDEDDTRLNEENEKKDSLSKQSGSKFQFSWNEGEDTLAGYNPIVSAKVSALLRRGQISKVALESSYMGKHWTEKSLSEMNGRDWRILREDFAIVTKGGAVENPMRDWEELNIIPRDLLHIVIHQLQFPLPTPIQRITIPNVCNAKQYRDFLGVASTGSGKTLAFIIPVLIRMSRSSPRPTSLKIMDGPKALILAPTRELVQQIQVEAEKVTKIWSRESNYDCRVVSIVGGHSLEEISYSLSEGCDILVATPGRLIDSLENHLLVMKQVETLVLDEADKMIDLGFEDQVTTILTKVDVSADSATNRQTLMFTATMTPVIEKIAAGYMRKPVYATIGVDTGSEPLIQQIVEYADNEEQKFKKLKSIVTKYEPPIIIFINYKQTADWLAERFQKETNMRVTILHGSKSQEQREHSLQLFRSGRVQVMIATNVAARGLDIPNVSLVVNFQISKKIDDYIHRIGRTGRAAKKGTAISLVDGAEDETLMRELYKYVKKHDPLDNNIFSGGAKNKYNINKEQKNEIIY</sequence>
<dbReference type="SMART" id="SM00490">
    <property type="entry name" value="HELICc"/>
    <property type="match status" value="1"/>
</dbReference>
<dbReference type="PROSITE" id="PS51194">
    <property type="entry name" value="HELICASE_CTER"/>
    <property type="match status" value="1"/>
</dbReference>
<comment type="similarity">
    <text evidence="6">Belongs to the DEAD box helicase family.</text>
</comment>
<dbReference type="EC" id="3.6.4.13" evidence="1"/>
<feature type="region of interest" description="Disordered" evidence="7">
    <location>
        <begin position="81"/>
        <end position="105"/>
    </location>
</feature>
<dbReference type="RefSeq" id="XP_056086881.1">
    <property type="nucleotide sequence ID" value="XM_056227018.1"/>
</dbReference>
<dbReference type="GO" id="GO:0005524">
    <property type="term" value="F:ATP binding"/>
    <property type="evidence" value="ECO:0007669"/>
    <property type="project" value="UniProtKB-KW"/>
</dbReference>
<dbReference type="PROSITE" id="PS00039">
    <property type="entry name" value="DEAD_ATP_HELICASE"/>
    <property type="match status" value="1"/>
</dbReference>
<name>A0AA35JFN5_SACK1</name>
<dbReference type="SMART" id="SM00487">
    <property type="entry name" value="DEXDc"/>
    <property type="match status" value="1"/>
</dbReference>
<dbReference type="EMBL" id="OX365899">
    <property type="protein sequence ID" value="CAI4058628.1"/>
    <property type="molecule type" value="Genomic_DNA"/>
</dbReference>
<feature type="domain" description="Helicase ATP-binding" evidence="8">
    <location>
        <begin position="224"/>
        <end position="415"/>
    </location>
</feature>
<dbReference type="CDD" id="cd18787">
    <property type="entry name" value="SF2_C_DEAD"/>
    <property type="match status" value="1"/>
</dbReference>
<dbReference type="InterPro" id="IPR000629">
    <property type="entry name" value="RNA-helicase_DEAD-box_CS"/>
</dbReference>
<dbReference type="Pfam" id="PF00271">
    <property type="entry name" value="Helicase_C"/>
    <property type="match status" value="1"/>
</dbReference>
<feature type="domain" description="Helicase C-terminal" evidence="9">
    <location>
        <begin position="443"/>
        <end position="602"/>
    </location>
</feature>
<proteinExistence type="inferred from homology"/>
<evidence type="ECO:0000256" key="2">
    <source>
        <dbReference type="ARBA" id="ARBA00022741"/>
    </source>
</evidence>
<dbReference type="PROSITE" id="PS51192">
    <property type="entry name" value="HELICASE_ATP_BIND_1"/>
    <property type="match status" value="1"/>
</dbReference>
<evidence type="ECO:0000313" key="11">
    <source>
        <dbReference type="Proteomes" id="UP001162087"/>
    </source>
</evidence>
<dbReference type="InterPro" id="IPR027417">
    <property type="entry name" value="P-loop_NTPase"/>
</dbReference>
<evidence type="ECO:0000256" key="6">
    <source>
        <dbReference type="RuleBase" id="RU000492"/>
    </source>
</evidence>
<dbReference type="AlphaFoldDB" id="A0AA35JFN5"/>
<dbReference type="InterPro" id="IPR001650">
    <property type="entry name" value="Helicase_C-like"/>
</dbReference>
<keyword evidence="3 6" id="KW-0378">Hydrolase</keyword>
<dbReference type="InterPro" id="IPR011545">
    <property type="entry name" value="DEAD/DEAH_box_helicase_dom"/>
</dbReference>
<reference evidence="10" key="1">
    <citation type="submission" date="2022-10" db="EMBL/GenBank/DDBJ databases">
        <authorList>
            <person name="Byrne P K."/>
        </authorList>
    </citation>
    <scope>NUCLEOTIDE SEQUENCE</scope>
    <source>
        <strain evidence="10">IFO1802</strain>
    </source>
</reference>
<keyword evidence="5 6" id="KW-0067">ATP-binding</keyword>
<dbReference type="SUPFAM" id="SSF52540">
    <property type="entry name" value="P-loop containing nucleoside triphosphate hydrolases"/>
    <property type="match status" value="1"/>
</dbReference>
<evidence type="ECO:0000256" key="7">
    <source>
        <dbReference type="SAM" id="MobiDB-lite"/>
    </source>
</evidence>
<evidence type="ECO:0000256" key="1">
    <source>
        <dbReference type="ARBA" id="ARBA00012552"/>
    </source>
</evidence>
<dbReference type="Pfam" id="PF00270">
    <property type="entry name" value="DEAD"/>
    <property type="match status" value="1"/>
</dbReference>
<dbReference type="Gene3D" id="3.40.50.300">
    <property type="entry name" value="P-loop containing nucleotide triphosphate hydrolases"/>
    <property type="match status" value="2"/>
</dbReference>
<accession>A0AA35JFN5</accession>
<dbReference type="CDD" id="cd17945">
    <property type="entry name" value="DEADc_DDX23"/>
    <property type="match status" value="1"/>
</dbReference>